<feature type="compositionally biased region" description="Basic and acidic residues" evidence="2">
    <location>
        <begin position="213"/>
        <end position="223"/>
    </location>
</feature>
<name>A0AAW1TIU5_9CHLO</name>
<dbReference type="Pfam" id="PF03435">
    <property type="entry name" value="Sacchrp_dh_NADP"/>
    <property type="match status" value="1"/>
</dbReference>
<feature type="region of interest" description="Disordered" evidence="2">
    <location>
        <begin position="202"/>
        <end position="223"/>
    </location>
</feature>
<dbReference type="PANTHER" id="PTHR12286:SF5">
    <property type="entry name" value="SACCHAROPINE DEHYDROGENASE-LIKE OXIDOREDUCTASE"/>
    <property type="match status" value="1"/>
</dbReference>
<dbReference type="Gene3D" id="3.40.50.720">
    <property type="entry name" value="NAD(P)-binding Rossmann-like Domain"/>
    <property type="match status" value="1"/>
</dbReference>
<feature type="transmembrane region" description="Helical" evidence="3">
    <location>
        <begin position="276"/>
        <end position="295"/>
    </location>
</feature>
<dbReference type="PANTHER" id="PTHR12286">
    <property type="entry name" value="SACCHAROPINE DEHYDROGENASE-LIKE OXIDOREDUCTASE"/>
    <property type="match status" value="1"/>
</dbReference>
<protein>
    <recommendedName>
        <fullName evidence="4">Saccharopine dehydrogenase NADP binding domain-containing protein</fullName>
    </recommendedName>
</protein>
<dbReference type="Proteomes" id="UP001485043">
    <property type="component" value="Unassembled WGS sequence"/>
</dbReference>
<comment type="similarity">
    <text evidence="1">Belongs to the saccharopine dehydrogenase family.</text>
</comment>
<reference evidence="5 6" key="1">
    <citation type="journal article" date="2024" name="Nat. Commun.">
        <title>Phylogenomics reveals the evolutionary origins of lichenization in chlorophyte algae.</title>
        <authorList>
            <person name="Puginier C."/>
            <person name="Libourel C."/>
            <person name="Otte J."/>
            <person name="Skaloud P."/>
            <person name="Haon M."/>
            <person name="Grisel S."/>
            <person name="Petersen M."/>
            <person name="Berrin J.G."/>
            <person name="Delaux P.M."/>
            <person name="Dal Grande F."/>
            <person name="Keller J."/>
        </authorList>
    </citation>
    <scope>NUCLEOTIDE SEQUENCE [LARGE SCALE GENOMIC DNA]</scope>
    <source>
        <strain evidence="5 6">SAG 2523</strain>
    </source>
</reference>
<dbReference type="SUPFAM" id="SSF51735">
    <property type="entry name" value="NAD(P)-binding Rossmann-fold domains"/>
    <property type="match status" value="1"/>
</dbReference>
<keyword evidence="3" id="KW-0472">Membrane</keyword>
<comment type="caution">
    <text evidence="5">The sequence shown here is derived from an EMBL/GenBank/DDBJ whole genome shotgun (WGS) entry which is preliminary data.</text>
</comment>
<dbReference type="InterPro" id="IPR005097">
    <property type="entry name" value="Sacchrp_dh_NADP-bd"/>
</dbReference>
<keyword evidence="6" id="KW-1185">Reference proteome</keyword>
<dbReference type="InterPro" id="IPR036291">
    <property type="entry name" value="NAD(P)-bd_dom_sf"/>
</dbReference>
<evidence type="ECO:0000256" key="3">
    <source>
        <dbReference type="SAM" id="Phobius"/>
    </source>
</evidence>
<feature type="domain" description="Saccharopine dehydrogenase NADP binding" evidence="4">
    <location>
        <begin position="8"/>
        <end position="137"/>
    </location>
</feature>
<keyword evidence="3" id="KW-0812">Transmembrane</keyword>
<dbReference type="GO" id="GO:0005739">
    <property type="term" value="C:mitochondrion"/>
    <property type="evidence" value="ECO:0007669"/>
    <property type="project" value="TreeGrafter"/>
</dbReference>
<dbReference type="GO" id="GO:0009247">
    <property type="term" value="P:glycolipid biosynthetic process"/>
    <property type="evidence" value="ECO:0007669"/>
    <property type="project" value="TreeGrafter"/>
</dbReference>
<accession>A0AAW1TIU5</accession>
<evidence type="ECO:0000256" key="1">
    <source>
        <dbReference type="ARBA" id="ARBA00038048"/>
    </source>
</evidence>
<evidence type="ECO:0000313" key="6">
    <source>
        <dbReference type="Proteomes" id="UP001485043"/>
    </source>
</evidence>
<evidence type="ECO:0000313" key="5">
    <source>
        <dbReference type="EMBL" id="KAK9868605.1"/>
    </source>
</evidence>
<dbReference type="EMBL" id="JALJOV010000021">
    <property type="protein sequence ID" value="KAK9868605.1"/>
    <property type="molecule type" value="Genomic_DNA"/>
</dbReference>
<dbReference type="AlphaFoldDB" id="A0AAW1TIU5"/>
<keyword evidence="3" id="KW-1133">Transmembrane helix</keyword>
<proteinExistence type="inferred from homology"/>
<evidence type="ECO:0000256" key="2">
    <source>
        <dbReference type="SAM" id="MobiDB-lite"/>
    </source>
</evidence>
<dbReference type="GO" id="GO:0005886">
    <property type="term" value="C:plasma membrane"/>
    <property type="evidence" value="ECO:0007669"/>
    <property type="project" value="TreeGrafter"/>
</dbReference>
<gene>
    <name evidence="5" type="ORF">WJX84_011787</name>
</gene>
<dbReference type="GO" id="GO:0005811">
    <property type="term" value="C:lipid droplet"/>
    <property type="evidence" value="ECO:0007669"/>
    <property type="project" value="TreeGrafter"/>
</dbReference>
<organism evidence="5 6">
    <name type="scientific">Apatococcus fuscideae</name>
    <dbReference type="NCBI Taxonomy" id="2026836"/>
    <lineage>
        <taxon>Eukaryota</taxon>
        <taxon>Viridiplantae</taxon>
        <taxon>Chlorophyta</taxon>
        <taxon>core chlorophytes</taxon>
        <taxon>Trebouxiophyceae</taxon>
        <taxon>Chlorellales</taxon>
        <taxon>Chlorellaceae</taxon>
        <taxon>Apatococcus</taxon>
    </lineage>
</organism>
<sequence>MDKVYDVTVWGATGTVGRLICENLATHYTPRVKWAMAGRTPASLQKVKDQAIKINPACKDVGIMIGDITKEGALDEIVKSTHVVIAAAGPYTKLGGPVVDACVRLRAHYVDLTAELPWMRDIQKKYHDQAVKNKVKIVHSCGFDSIPSDIGALFIADYMQTQLNRQPASVRFLFGGGFGTFAAGTLSSLFTAFAEPGKDVQRINEDPYNLNPPDDRSGPDKPDSYGASYYTAGQTWICPFVMAPCNTRVVRRSQALLGHPFGKSFSYAEGQAAPNFAVAYFIAGLYQLFGLLLFLRPLKSFWIWLLPRIGVPPGNFVKKYGSWDARVVAESEPDKSGKTVTATAILKDKRDPGYYSTARLILEAALCLALQEDQLAAAGLNQGGCLTPASAVGLFIVDRLRAADLTFDIESSNHNKAS</sequence>
<dbReference type="InterPro" id="IPR051276">
    <property type="entry name" value="Saccharopine_DH-like_oxidrdct"/>
</dbReference>
<evidence type="ECO:0000259" key="4">
    <source>
        <dbReference type="Pfam" id="PF03435"/>
    </source>
</evidence>